<dbReference type="Gene3D" id="1.10.287.130">
    <property type="match status" value="1"/>
</dbReference>
<evidence type="ECO:0000256" key="2">
    <source>
        <dbReference type="ARBA" id="ARBA00004651"/>
    </source>
</evidence>
<dbReference type="Gene3D" id="1.20.120.160">
    <property type="entry name" value="HPT domain"/>
    <property type="match status" value="1"/>
</dbReference>
<dbReference type="SUPFAM" id="SSF52172">
    <property type="entry name" value="CheY-like"/>
    <property type="match status" value="1"/>
</dbReference>
<dbReference type="InterPro" id="IPR005467">
    <property type="entry name" value="His_kinase_dom"/>
</dbReference>
<keyword evidence="22" id="KW-1185">Reference proteome</keyword>
<dbReference type="InterPro" id="IPR003594">
    <property type="entry name" value="HATPase_dom"/>
</dbReference>
<dbReference type="Pfam" id="PF13492">
    <property type="entry name" value="GAF_3"/>
    <property type="match status" value="1"/>
</dbReference>
<dbReference type="InterPro" id="IPR036641">
    <property type="entry name" value="HPT_dom_sf"/>
</dbReference>
<dbReference type="AlphaFoldDB" id="A0A4R6NC03"/>
<dbReference type="Gene3D" id="3.40.50.2300">
    <property type="match status" value="1"/>
</dbReference>
<dbReference type="RefSeq" id="WP_162849403.1">
    <property type="nucleotide sequence ID" value="NZ_JAUFPJ010000001.1"/>
</dbReference>
<evidence type="ECO:0000259" key="18">
    <source>
        <dbReference type="PROSITE" id="PS50109"/>
    </source>
</evidence>
<dbReference type="InterPro" id="IPR036890">
    <property type="entry name" value="HATPase_C_sf"/>
</dbReference>
<evidence type="ECO:0000259" key="20">
    <source>
        <dbReference type="PROSITE" id="PS50894"/>
    </source>
</evidence>
<evidence type="ECO:0000256" key="1">
    <source>
        <dbReference type="ARBA" id="ARBA00000085"/>
    </source>
</evidence>
<name>A0A4R6NC03_9BURK</name>
<evidence type="ECO:0000256" key="15">
    <source>
        <dbReference type="PROSITE-ProRule" id="PRU00169"/>
    </source>
</evidence>
<dbReference type="PRINTS" id="PR00344">
    <property type="entry name" value="BCTRLSENSOR"/>
</dbReference>
<evidence type="ECO:0000259" key="19">
    <source>
        <dbReference type="PROSITE" id="PS50110"/>
    </source>
</evidence>
<dbReference type="FunFam" id="1.10.287.130:FF:000002">
    <property type="entry name" value="Two-component osmosensing histidine kinase"/>
    <property type="match status" value="1"/>
</dbReference>
<dbReference type="PANTHER" id="PTHR45339:SF1">
    <property type="entry name" value="HYBRID SIGNAL TRANSDUCTION HISTIDINE KINASE J"/>
    <property type="match status" value="1"/>
</dbReference>
<feature type="modified residue" description="Phosphohistidine" evidence="14">
    <location>
        <position position="1029"/>
    </location>
</feature>
<dbReference type="Pfam" id="PF00072">
    <property type="entry name" value="Response_reg"/>
    <property type="match status" value="1"/>
</dbReference>
<sequence length="1086" mass="115134">MPSKPTSARSSIPTPSWPDRLDRLARLPLRLGGLKRESALLSAVLDEALQLLGAQRVLLVLQTRLSPPAIAGARLPGQERAEALLDAVGPWLQEALDSGASRLRHGPPGAEPKRQRSCLVAPLMAPEGPLGCLYADIEGPQGRFEAAHGALLSALAAQAALALAQQREMAALQQALAQRQAAAQEAAAALKASAEVLKVIQGAAADSQPVFDKILQNCKRVIPCSDMGLLVVDDEGSMRIGRVQGPHGRLMARNYLPQPVGRSIIGEAVQKRRVMHYPDALNGADVPRSVRRVAEALGNFAGLVLPMVVQGRVIGALVIARLFAQRAWPRYTSSEIALAQSFADQAVIALQHARLYRETQEALEQQAASSEVLQVITSSPGNLQPVFHAIAGKVARLCEADDGGLWLVRGSLARPAGGWGDLGNWPEAVLDMQREFPLEHLLGPEPLKRAYVHLSDLMDTPAYKAGLAVATGFADRGGVRTCLMVPLVDDGQVVGILSAIRRTVRPFSDRQIAVVQAFAAQAQLAMKNARLINETQEAREQAECAKRQAEAANEAKTAFLATMSHEIRTPMNAVIGLSGLLLDTPLNEVQLDYVATIRSSGDALLDIINDILDFSKIEAGRMEVETQPFDVRACIDSALDLVASRAAEKGLALRLRVDEAVPGAVAGDVTRTRQVLLNLLANALKFTEAGEVLLSVDLGPEPGSLHFAVRDTGIGLSAADHARLFEKFSQADSSTTRRYGGTGLGLAISKRLAEAMGGAMWAESAGPGLGSTFHFSIRATPCERPAHEPAGSAPGRAGPAPASAPARAQQGPEAQGLAARHPLRILLAEDNTVNQKVALRLLQRMGYRADVAANGLEVLDALARQPYDLVLMDLHMPEMDGLSATREIVRRMGEHRPRIVALTASVLPAEREACLQAGMDGHVVKPIEEDMLATVLAASPLRRPARARAPAPAPALVPAPAQASALVPAPAQASALIDHAILARLRQSAGQDFVAELVQAFAEDAPGLLQELERAQAAGEAGRFMSAAHALRSNVLTFGALGLGEAARVLEHEGLPADPAALHTLSTGLAPLVAALRAFIEPNSHV</sequence>
<dbReference type="InterPro" id="IPR036097">
    <property type="entry name" value="HisK_dim/P_sf"/>
</dbReference>
<dbReference type="InterPro" id="IPR003661">
    <property type="entry name" value="HisK_dim/P_dom"/>
</dbReference>
<dbReference type="GO" id="GO:0000155">
    <property type="term" value="F:phosphorelay sensor kinase activity"/>
    <property type="evidence" value="ECO:0007669"/>
    <property type="project" value="InterPro"/>
</dbReference>
<dbReference type="SUPFAM" id="SSF55781">
    <property type="entry name" value="GAF domain-like"/>
    <property type="match status" value="3"/>
</dbReference>
<protein>
    <recommendedName>
        <fullName evidence="3">histidine kinase</fullName>
        <ecNumber evidence="3">2.7.13.3</ecNumber>
    </recommendedName>
</protein>
<dbReference type="GO" id="GO:0005524">
    <property type="term" value="F:ATP binding"/>
    <property type="evidence" value="ECO:0007669"/>
    <property type="project" value="UniProtKB-KW"/>
</dbReference>
<comment type="caution">
    <text evidence="21">The sequence shown here is derived from an EMBL/GenBank/DDBJ whole genome shotgun (WGS) entry which is preliminary data.</text>
</comment>
<dbReference type="SUPFAM" id="SSF47226">
    <property type="entry name" value="Histidine-containing phosphotransfer domain, HPT domain"/>
    <property type="match status" value="1"/>
</dbReference>
<organism evidence="21 22">
    <name type="scientific">Roseateles asaccharophilus</name>
    <dbReference type="NCBI Taxonomy" id="582607"/>
    <lineage>
        <taxon>Bacteria</taxon>
        <taxon>Pseudomonadati</taxon>
        <taxon>Pseudomonadota</taxon>
        <taxon>Betaproteobacteria</taxon>
        <taxon>Burkholderiales</taxon>
        <taxon>Sphaerotilaceae</taxon>
        <taxon>Roseateles</taxon>
    </lineage>
</organism>
<keyword evidence="16" id="KW-0175">Coiled coil</keyword>
<dbReference type="SMART" id="SM00387">
    <property type="entry name" value="HATPase_c"/>
    <property type="match status" value="1"/>
</dbReference>
<dbReference type="SMART" id="SM00065">
    <property type="entry name" value="GAF"/>
    <property type="match status" value="3"/>
</dbReference>
<dbReference type="Gene3D" id="3.30.450.40">
    <property type="match status" value="3"/>
</dbReference>
<evidence type="ECO:0000256" key="9">
    <source>
        <dbReference type="ARBA" id="ARBA00022777"/>
    </source>
</evidence>
<dbReference type="InterPro" id="IPR003018">
    <property type="entry name" value="GAF"/>
</dbReference>
<dbReference type="InterPro" id="IPR001789">
    <property type="entry name" value="Sig_transdc_resp-reg_receiver"/>
</dbReference>
<evidence type="ECO:0000256" key="3">
    <source>
        <dbReference type="ARBA" id="ARBA00012438"/>
    </source>
</evidence>
<dbReference type="GO" id="GO:0005886">
    <property type="term" value="C:plasma membrane"/>
    <property type="evidence" value="ECO:0007669"/>
    <property type="project" value="UniProtKB-SubCell"/>
</dbReference>
<dbReference type="Pfam" id="PF00512">
    <property type="entry name" value="HisKA"/>
    <property type="match status" value="1"/>
</dbReference>
<evidence type="ECO:0000256" key="8">
    <source>
        <dbReference type="ARBA" id="ARBA00022741"/>
    </source>
</evidence>
<reference evidence="21 22" key="1">
    <citation type="submission" date="2019-03" db="EMBL/GenBank/DDBJ databases">
        <title>Genomic Encyclopedia of Type Strains, Phase IV (KMG-IV): sequencing the most valuable type-strain genomes for metagenomic binning, comparative biology and taxonomic classification.</title>
        <authorList>
            <person name="Goeker M."/>
        </authorList>
    </citation>
    <scope>NUCLEOTIDE SEQUENCE [LARGE SCALE GENOMIC DNA]</scope>
    <source>
        <strain evidence="21 22">DSM 25082</strain>
    </source>
</reference>
<evidence type="ECO:0000256" key="11">
    <source>
        <dbReference type="ARBA" id="ARBA00022989"/>
    </source>
</evidence>
<dbReference type="InterPro" id="IPR004358">
    <property type="entry name" value="Sig_transdc_His_kin-like_C"/>
</dbReference>
<feature type="coiled-coil region" evidence="16">
    <location>
        <begin position="528"/>
        <end position="555"/>
    </location>
</feature>
<keyword evidence="5 15" id="KW-0597">Phosphoprotein</keyword>
<dbReference type="Pfam" id="PF01627">
    <property type="entry name" value="Hpt"/>
    <property type="match status" value="1"/>
</dbReference>
<dbReference type="PROSITE" id="PS50110">
    <property type="entry name" value="RESPONSE_REGULATORY"/>
    <property type="match status" value="1"/>
</dbReference>
<dbReference type="InterPro" id="IPR008207">
    <property type="entry name" value="Sig_transdc_His_kin_Hpt_dom"/>
</dbReference>
<evidence type="ECO:0000313" key="22">
    <source>
        <dbReference type="Proteomes" id="UP000295357"/>
    </source>
</evidence>
<dbReference type="Gene3D" id="3.30.565.10">
    <property type="entry name" value="Histidine kinase-like ATPase, C-terminal domain"/>
    <property type="match status" value="1"/>
</dbReference>
<evidence type="ECO:0000256" key="10">
    <source>
        <dbReference type="ARBA" id="ARBA00022840"/>
    </source>
</evidence>
<keyword evidence="4" id="KW-1003">Cell membrane</keyword>
<dbReference type="SMART" id="SM00388">
    <property type="entry name" value="HisKA"/>
    <property type="match status" value="1"/>
</dbReference>
<dbReference type="InterPro" id="IPR029016">
    <property type="entry name" value="GAF-like_dom_sf"/>
</dbReference>
<feature type="modified residue" description="4-aspartylphosphate" evidence="15">
    <location>
        <position position="873"/>
    </location>
</feature>
<evidence type="ECO:0000313" key="21">
    <source>
        <dbReference type="EMBL" id="TDP13191.1"/>
    </source>
</evidence>
<dbReference type="InterPro" id="IPR011006">
    <property type="entry name" value="CheY-like_superfamily"/>
</dbReference>
<dbReference type="SUPFAM" id="SSF55874">
    <property type="entry name" value="ATPase domain of HSP90 chaperone/DNA topoisomerase II/histidine kinase"/>
    <property type="match status" value="1"/>
</dbReference>
<evidence type="ECO:0000256" key="7">
    <source>
        <dbReference type="ARBA" id="ARBA00022692"/>
    </source>
</evidence>
<keyword evidence="8" id="KW-0547">Nucleotide-binding</keyword>
<dbReference type="Pfam" id="PF01590">
    <property type="entry name" value="GAF"/>
    <property type="match status" value="2"/>
</dbReference>
<dbReference type="Pfam" id="PF02518">
    <property type="entry name" value="HATPase_c"/>
    <property type="match status" value="1"/>
</dbReference>
<evidence type="ECO:0000256" key="6">
    <source>
        <dbReference type="ARBA" id="ARBA00022679"/>
    </source>
</evidence>
<feature type="domain" description="HPt" evidence="20">
    <location>
        <begin position="990"/>
        <end position="1079"/>
    </location>
</feature>
<evidence type="ECO:0000256" key="4">
    <source>
        <dbReference type="ARBA" id="ARBA00022475"/>
    </source>
</evidence>
<evidence type="ECO:0000256" key="13">
    <source>
        <dbReference type="ARBA" id="ARBA00023136"/>
    </source>
</evidence>
<keyword evidence="13" id="KW-0472">Membrane</keyword>
<dbReference type="PROSITE" id="PS50109">
    <property type="entry name" value="HIS_KIN"/>
    <property type="match status" value="1"/>
</dbReference>
<accession>A0A4R6NC03</accession>
<dbReference type="EC" id="2.7.13.3" evidence="3"/>
<keyword evidence="10" id="KW-0067">ATP-binding</keyword>
<dbReference type="SUPFAM" id="SSF47384">
    <property type="entry name" value="Homodimeric domain of signal transducing histidine kinase"/>
    <property type="match status" value="1"/>
</dbReference>
<comment type="catalytic activity">
    <reaction evidence="1">
        <text>ATP + protein L-histidine = ADP + protein N-phospho-L-histidine.</text>
        <dbReference type="EC" id="2.7.13.3"/>
    </reaction>
</comment>
<feature type="domain" description="Response regulatory" evidence="19">
    <location>
        <begin position="824"/>
        <end position="940"/>
    </location>
</feature>
<keyword evidence="7" id="KW-0812">Transmembrane</keyword>
<dbReference type="PANTHER" id="PTHR45339">
    <property type="entry name" value="HYBRID SIGNAL TRANSDUCTION HISTIDINE KINASE J"/>
    <property type="match status" value="1"/>
</dbReference>
<feature type="domain" description="Histidine kinase" evidence="18">
    <location>
        <begin position="562"/>
        <end position="781"/>
    </location>
</feature>
<dbReference type="EMBL" id="SNXE01000001">
    <property type="protein sequence ID" value="TDP13191.1"/>
    <property type="molecule type" value="Genomic_DNA"/>
</dbReference>
<proteinExistence type="predicted"/>
<feature type="region of interest" description="Disordered" evidence="17">
    <location>
        <begin position="783"/>
        <end position="815"/>
    </location>
</feature>
<keyword evidence="6" id="KW-0808">Transferase</keyword>
<keyword evidence="11" id="KW-1133">Transmembrane helix</keyword>
<keyword evidence="12" id="KW-0902">Two-component regulatory system</keyword>
<gene>
    <name evidence="21" type="ORF">DFR39_101665</name>
</gene>
<dbReference type="SMART" id="SM00448">
    <property type="entry name" value="REC"/>
    <property type="match status" value="1"/>
</dbReference>
<evidence type="ECO:0000256" key="12">
    <source>
        <dbReference type="ARBA" id="ARBA00023012"/>
    </source>
</evidence>
<dbReference type="CDD" id="cd16922">
    <property type="entry name" value="HATPase_EvgS-ArcB-TorS-like"/>
    <property type="match status" value="1"/>
</dbReference>
<feature type="compositionally biased region" description="Low complexity" evidence="17">
    <location>
        <begin position="789"/>
        <end position="812"/>
    </location>
</feature>
<keyword evidence="9 21" id="KW-0418">Kinase</keyword>
<evidence type="ECO:0000256" key="14">
    <source>
        <dbReference type="PROSITE-ProRule" id="PRU00110"/>
    </source>
</evidence>
<dbReference type="CDD" id="cd00082">
    <property type="entry name" value="HisKA"/>
    <property type="match status" value="1"/>
</dbReference>
<dbReference type="PROSITE" id="PS50894">
    <property type="entry name" value="HPT"/>
    <property type="match status" value="1"/>
</dbReference>
<evidence type="ECO:0000256" key="16">
    <source>
        <dbReference type="SAM" id="Coils"/>
    </source>
</evidence>
<evidence type="ECO:0000256" key="5">
    <source>
        <dbReference type="ARBA" id="ARBA00022553"/>
    </source>
</evidence>
<comment type="subcellular location">
    <subcellularLocation>
        <location evidence="2">Cell membrane</location>
        <topology evidence="2">Multi-pass membrane protein</topology>
    </subcellularLocation>
</comment>
<evidence type="ECO:0000256" key="17">
    <source>
        <dbReference type="SAM" id="MobiDB-lite"/>
    </source>
</evidence>
<dbReference type="CDD" id="cd17546">
    <property type="entry name" value="REC_hyHK_CKI1_RcsC-like"/>
    <property type="match status" value="1"/>
</dbReference>
<dbReference type="FunFam" id="3.30.565.10:FF:000078">
    <property type="entry name" value="Two-component sensor histidine kinase"/>
    <property type="match status" value="1"/>
</dbReference>
<dbReference type="Proteomes" id="UP000295357">
    <property type="component" value="Unassembled WGS sequence"/>
</dbReference>